<sequence length="202" mass="22849">MEYPSPSLNLIIESENPYNTNMYDEQDGRILYQVMTESTPDAVTQVRNIDGETIASWQWREPRAITFASGYPVPLGSWLKKSIMPFKDSVTFQDQVGRHFKWKGLGTGLPLELFSEDDKKNPVACFVRSHVLPSMPSGTWTSPSGPYRVKARLSVDQRGREILDLIVISFLLLDKHRRTTESPTAIGSTNHSPNLRSRHATV</sequence>
<accession>A0A0D0BF69</accession>
<feature type="region of interest" description="Disordered" evidence="1">
    <location>
        <begin position="181"/>
        <end position="202"/>
    </location>
</feature>
<reference evidence="3 4" key="1">
    <citation type="submission" date="2014-04" db="EMBL/GenBank/DDBJ databases">
        <title>Evolutionary Origins and Diversification of the Mycorrhizal Mutualists.</title>
        <authorList>
            <consortium name="DOE Joint Genome Institute"/>
            <consortium name="Mycorrhizal Genomics Consortium"/>
            <person name="Kohler A."/>
            <person name="Kuo A."/>
            <person name="Nagy L.G."/>
            <person name="Floudas D."/>
            <person name="Copeland A."/>
            <person name="Barry K.W."/>
            <person name="Cichocki N."/>
            <person name="Veneault-Fourrey C."/>
            <person name="LaButti K."/>
            <person name="Lindquist E.A."/>
            <person name="Lipzen A."/>
            <person name="Lundell T."/>
            <person name="Morin E."/>
            <person name="Murat C."/>
            <person name="Riley R."/>
            <person name="Ohm R."/>
            <person name="Sun H."/>
            <person name="Tunlid A."/>
            <person name="Henrissat B."/>
            <person name="Grigoriev I.V."/>
            <person name="Hibbett D.S."/>
            <person name="Martin F."/>
        </authorList>
    </citation>
    <scope>NUCLEOTIDE SEQUENCE [LARGE SCALE GENOMIC DNA]</scope>
    <source>
        <strain evidence="3 4">FD-317 M1</strain>
    </source>
</reference>
<dbReference type="Pfam" id="PF20236">
    <property type="entry name" value="DUF6593"/>
    <property type="match status" value="1"/>
</dbReference>
<dbReference type="HOGENOM" id="CLU_084280_0_1_1"/>
<organism evidence="3 4">
    <name type="scientific">Collybiopsis luxurians FD-317 M1</name>
    <dbReference type="NCBI Taxonomy" id="944289"/>
    <lineage>
        <taxon>Eukaryota</taxon>
        <taxon>Fungi</taxon>
        <taxon>Dikarya</taxon>
        <taxon>Basidiomycota</taxon>
        <taxon>Agaricomycotina</taxon>
        <taxon>Agaricomycetes</taxon>
        <taxon>Agaricomycetidae</taxon>
        <taxon>Agaricales</taxon>
        <taxon>Marasmiineae</taxon>
        <taxon>Omphalotaceae</taxon>
        <taxon>Collybiopsis</taxon>
        <taxon>Collybiopsis luxurians</taxon>
    </lineage>
</organism>
<dbReference type="Proteomes" id="UP000053593">
    <property type="component" value="Unassembled WGS sequence"/>
</dbReference>
<gene>
    <name evidence="3" type="ORF">GYMLUDRAFT_499412</name>
</gene>
<feature type="compositionally biased region" description="Polar residues" evidence="1">
    <location>
        <begin position="181"/>
        <end position="195"/>
    </location>
</feature>
<dbReference type="OrthoDB" id="3256331at2759"/>
<dbReference type="InterPro" id="IPR046528">
    <property type="entry name" value="DUF6593"/>
</dbReference>
<keyword evidence="4" id="KW-1185">Reference proteome</keyword>
<dbReference type="EMBL" id="KN834767">
    <property type="protein sequence ID" value="KIK62440.1"/>
    <property type="molecule type" value="Genomic_DNA"/>
</dbReference>
<proteinExistence type="predicted"/>
<evidence type="ECO:0000313" key="3">
    <source>
        <dbReference type="EMBL" id="KIK62440.1"/>
    </source>
</evidence>
<evidence type="ECO:0000256" key="1">
    <source>
        <dbReference type="SAM" id="MobiDB-lite"/>
    </source>
</evidence>
<evidence type="ECO:0000259" key="2">
    <source>
        <dbReference type="Pfam" id="PF20236"/>
    </source>
</evidence>
<protein>
    <recommendedName>
        <fullName evidence="2">DUF6593 domain-containing protein</fullName>
    </recommendedName>
</protein>
<feature type="domain" description="DUF6593" evidence="2">
    <location>
        <begin position="16"/>
        <end position="178"/>
    </location>
</feature>
<evidence type="ECO:0000313" key="4">
    <source>
        <dbReference type="Proteomes" id="UP000053593"/>
    </source>
</evidence>
<name>A0A0D0BF69_9AGAR</name>
<dbReference type="AlphaFoldDB" id="A0A0D0BF69"/>